<feature type="domain" description="B-block binding subunit of TFIIIC" evidence="1">
    <location>
        <begin position="11"/>
        <end position="65"/>
    </location>
</feature>
<dbReference type="Pfam" id="PF04182">
    <property type="entry name" value="B-block_TFIIIC"/>
    <property type="match status" value="1"/>
</dbReference>
<sequence>MTDELFDEALRVIQSKSDGVLQSELWKLLDVDSRKCSRIVKRLVDLGMVERHEFRKNGIKTYLLKSTKKRVIDPLLLMAGDHLVPCVGCERECTVESCELLLDWMYELAVSDFEE</sequence>
<dbReference type="AlphaFoldDB" id="A0A8J7W5M0"/>
<name>A0A8J7W5M0_9EURY</name>
<dbReference type="SUPFAM" id="SSF46785">
    <property type="entry name" value="Winged helix' DNA-binding domain"/>
    <property type="match status" value="1"/>
</dbReference>
<organism evidence="2 3">
    <name type="scientific">Methanocalculus chunghsingensis</name>
    <dbReference type="NCBI Taxonomy" id="156457"/>
    <lineage>
        <taxon>Archaea</taxon>
        <taxon>Methanobacteriati</taxon>
        <taxon>Methanobacteriota</taxon>
        <taxon>Stenosarchaea group</taxon>
        <taxon>Methanomicrobia</taxon>
        <taxon>Methanomicrobiales</taxon>
        <taxon>Methanocalculaceae</taxon>
        <taxon>Methanocalculus</taxon>
    </lineage>
</organism>
<reference evidence="2" key="1">
    <citation type="submission" date="2014-12" db="EMBL/GenBank/DDBJ databases">
        <authorList>
            <person name="Huang H.-H."/>
            <person name="Chen S.-C."/>
            <person name="Lai M.-C."/>
        </authorList>
    </citation>
    <scope>NUCLEOTIDE SEQUENCE</scope>
    <source>
        <strain evidence="2">K1F9705b</strain>
    </source>
</reference>
<dbReference type="Gene3D" id="1.10.10.10">
    <property type="entry name" value="Winged helix-like DNA-binding domain superfamily/Winged helix DNA-binding domain"/>
    <property type="match status" value="1"/>
</dbReference>
<dbReference type="InterPro" id="IPR036388">
    <property type="entry name" value="WH-like_DNA-bd_sf"/>
</dbReference>
<evidence type="ECO:0000313" key="2">
    <source>
        <dbReference type="EMBL" id="MBR1368121.1"/>
    </source>
</evidence>
<accession>A0A8J7W5M0</accession>
<protein>
    <submittedName>
        <fullName evidence="2">AsnC family transcriptional regulator</fullName>
    </submittedName>
</protein>
<dbReference type="InterPro" id="IPR007309">
    <property type="entry name" value="TFIIIC_Bblock-bd"/>
</dbReference>
<proteinExistence type="predicted"/>
<dbReference type="EMBL" id="JWHL01000001">
    <property type="protein sequence ID" value="MBR1368121.1"/>
    <property type="molecule type" value="Genomic_DNA"/>
</dbReference>
<evidence type="ECO:0000313" key="3">
    <source>
        <dbReference type="Proteomes" id="UP000730161"/>
    </source>
</evidence>
<evidence type="ECO:0000259" key="1">
    <source>
        <dbReference type="Pfam" id="PF04182"/>
    </source>
</evidence>
<gene>
    <name evidence="2" type="ORF">RJ53_00875</name>
</gene>
<keyword evidence="3" id="KW-1185">Reference proteome</keyword>
<comment type="caution">
    <text evidence="2">The sequence shown here is derived from an EMBL/GenBank/DDBJ whole genome shotgun (WGS) entry which is preliminary data.</text>
</comment>
<dbReference type="OrthoDB" id="31046at2157"/>
<dbReference type="RefSeq" id="WP_211529717.1">
    <property type="nucleotide sequence ID" value="NZ_JWHL01000001.1"/>
</dbReference>
<dbReference type="InterPro" id="IPR036390">
    <property type="entry name" value="WH_DNA-bd_sf"/>
</dbReference>
<dbReference type="Proteomes" id="UP000730161">
    <property type="component" value="Unassembled WGS sequence"/>
</dbReference>